<dbReference type="InterPro" id="IPR008920">
    <property type="entry name" value="TF_FadR/GntR_C"/>
</dbReference>
<dbReference type="InterPro" id="IPR000524">
    <property type="entry name" value="Tscrpt_reg_HTH_GntR"/>
</dbReference>
<dbReference type="HOGENOM" id="CLU_017584_9_3_11"/>
<dbReference type="PRINTS" id="PR00035">
    <property type="entry name" value="HTHGNTR"/>
</dbReference>
<dbReference type="EMBL" id="CM000950">
    <property type="protein sequence ID" value="EDY66126.1"/>
    <property type="molecule type" value="Genomic_DNA"/>
</dbReference>
<dbReference type="InterPro" id="IPR036388">
    <property type="entry name" value="WH-like_DNA-bd_sf"/>
</dbReference>
<dbReference type="InterPro" id="IPR011711">
    <property type="entry name" value="GntR_C"/>
</dbReference>
<protein>
    <submittedName>
        <fullName evidence="5">GntR-family transcriptional regulator</fullName>
    </submittedName>
</protein>
<keyword evidence="2" id="KW-0238">DNA-binding</keyword>
<evidence type="ECO:0000256" key="2">
    <source>
        <dbReference type="ARBA" id="ARBA00023125"/>
    </source>
</evidence>
<dbReference type="eggNOG" id="COG2186">
    <property type="taxonomic scope" value="Bacteria"/>
</dbReference>
<reference evidence="6" key="2">
    <citation type="submission" date="2009-10" db="EMBL/GenBank/DDBJ databases">
        <title>The genome sequence of Streptomyces pristinaespiralis strain ATCC 25486.</title>
        <authorList>
            <consortium name="The Broad Institute Genome Sequencing Platform"/>
            <consortium name="Broad Institute Microbial Sequencing Center"/>
            <person name="Fischbach M."/>
            <person name="Godfrey P."/>
            <person name="Ward D."/>
            <person name="Young S."/>
            <person name="Zeng Q."/>
            <person name="Koehrsen M."/>
            <person name="Alvarado L."/>
            <person name="Berlin A.M."/>
            <person name="Bochicchio J."/>
            <person name="Borenstein D."/>
            <person name="Chapman S.B."/>
            <person name="Chen Z."/>
            <person name="Engels R."/>
            <person name="Freedman E."/>
            <person name="Gellesch M."/>
            <person name="Goldberg J."/>
            <person name="Griggs A."/>
            <person name="Gujja S."/>
            <person name="Heilman E.R."/>
            <person name="Heiman D.I."/>
            <person name="Hepburn T.A."/>
            <person name="Howarth C."/>
            <person name="Jen D."/>
            <person name="Larson L."/>
            <person name="Lewis B."/>
            <person name="Mehta T."/>
            <person name="Park D."/>
            <person name="Pearson M."/>
            <person name="Richards J."/>
            <person name="Roberts A."/>
            <person name="Saif S."/>
            <person name="Shea T.D."/>
            <person name="Shenoy N."/>
            <person name="Sisk P."/>
            <person name="Stolte C."/>
            <person name="Sykes S.N."/>
            <person name="Thomson T."/>
            <person name="Walk T."/>
            <person name="White J."/>
            <person name="Yandava C."/>
            <person name="Straight P."/>
            <person name="Clardy J."/>
            <person name="Hung D."/>
            <person name="Kolter R."/>
            <person name="Mekalanos J."/>
            <person name="Walker S."/>
            <person name="Walsh C.T."/>
            <person name="Wieland-Brown L.C."/>
            <person name="Haas B."/>
            <person name="Nusbaum C."/>
            <person name="Birren B."/>
        </authorList>
    </citation>
    <scope>NUCLEOTIDE SEQUENCE [LARGE SCALE GENOMIC DNA]</scope>
    <source>
        <strain evidence="6">ATCC 25486 / DSM 40338 / CBS 914.69 / JCM 4507 / NBRC 13074 / NRRL 2958 / 5647</strain>
    </source>
</reference>
<dbReference type="PROSITE" id="PS50949">
    <property type="entry name" value="HTH_GNTR"/>
    <property type="match status" value="1"/>
</dbReference>
<dbReference type="Pfam" id="PF00392">
    <property type="entry name" value="GntR"/>
    <property type="match status" value="1"/>
</dbReference>
<dbReference type="GO" id="GO:0003700">
    <property type="term" value="F:DNA-binding transcription factor activity"/>
    <property type="evidence" value="ECO:0007669"/>
    <property type="project" value="InterPro"/>
</dbReference>
<dbReference type="Gene3D" id="1.20.120.530">
    <property type="entry name" value="GntR ligand-binding domain-like"/>
    <property type="match status" value="1"/>
</dbReference>
<dbReference type="Pfam" id="PF07729">
    <property type="entry name" value="FCD"/>
    <property type="match status" value="1"/>
</dbReference>
<keyword evidence="6" id="KW-1185">Reference proteome</keyword>
<dbReference type="InterPro" id="IPR036390">
    <property type="entry name" value="WH_DNA-bd_sf"/>
</dbReference>
<evidence type="ECO:0000256" key="3">
    <source>
        <dbReference type="ARBA" id="ARBA00023163"/>
    </source>
</evidence>
<keyword evidence="3" id="KW-0804">Transcription</keyword>
<dbReference type="CDD" id="cd07377">
    <property type="entry name" value="WHTH_GntR"/>
    <property type="match status" value="1"/>
</dbReference>
<dbReference type="AlphaFoldDB" id="B5HH15"/>
<gene>
    <name evidence="5" type="ORF">SSDG_04545</name>
</gene>
<dbReference type="PANTHER" id="PTHR43537">
    <property type="entry name" value="TRANSCRIPTIONAL REGULATOR, GNTR FAMILY"/>
    <property type="match status" value="1"/>
</dbReference>
<evidence type="ECO:0000259" key="4">
    <source>
        <dbReference type="PROSITE" id="PS50949"/>
    </source>
</evidence>
<name>B5HH15_STRE2</name>
<dbReference type="SMART" id="SM00895">
    <property type="entry name" value="FCD"/>
    <property type="match status" value="1"/>
</dbReference>
<accession>B5HH15</accession>
<dbReference type="SUPFAM" id="SSF46785">
    <property type="entry name" value="Winged helix' DNA-binding domain"/>
    <property type="match status" value="1"/>
</dbReference>
<dbReference type="Proteomes" id="UP000002805">
    <property type="component" value="Chromosome"/>
</dbReference>
<dbReference type="GeneID" id="97232628"/>
<dbReference type="SMART" id="SM00345">
    <property type="entry name" value="HTH_GNTR"/>
    <property type="match status" value="1"/>
</dbReference>
<proteinExistence type="predicted"/>
<dbReference type="Gene3D" id="1.10.10.10">
    <property type="entry name" value="Winged helix-like DNA-binding domain superfamily/Winged helix DNA-binding domain"/>
    <property type="match status" value="1"/>
</dbReference>
<feature type="domain" description="HTH gntR-type" evidence="4">
    <location>
        <begin position="4"/>
        <end position="72"/>
    </location>
</feature>
<dbReference type="GO" id="GO:0003677">
    <property type="term" value="F:DNA binding"/>
    <property type="evidence" value="ECO:0007669"/>
    <property type="project" value="UniProtKB-KW"/>
</dbReference>
<dbReference type="RefSeq" id="WP_005320376.1">
    <property type="nucleotide sequence ID" value="NZ_CM000950.1"/>
</dbReference>
<reference evidence="6" key="1">
    <citation type="submission" date="2008-02" db="EMBL/GenBank/DDBJ databases">
        <authorList>
            <consortium name="The Broad Institute Genome Sequencing Platform"/>
            <person name="Fischbach M."/>
            <person name="Ward D."/>
            <person name="Young S."/>
            <person name="Jaffe D."/>
            <person name="Gnerre S."/>
            <person name="Berlin A."/>
            <person name="Heiman D."/>
            <person name="Hepburn T."/>
            <person name="Sykes S."/>
            <person name="Alvarado L."/>
            <person name="Kodira C.D."/>
            <person name="Straight P."/>
            <person name="Clardy J."/>
            <person name="Hung D."/>
            <person name="Kolter R."/>
            <person name="Mekalanos J."/>
            <person name="Walker S."/>
            <person name="Walsh C.T."/>
            <person name="Lander E."/>
            <person name="Galagan J."/>
            <person name="Nusbaum C."/>
            <person name="Birren B."/>
        </authorList>
    </citation>
    <scope>NUCLEOTIDE SEQUENCE [LARGE SCALE GENOMIC DNA]</scope>
    <source>
        <strain evidence="6">ATCC 25486 / DSM 40338 / CBS 914.69 / JCM 4507 / NBRC 13074 / NRRL 2958 / 5647</strain>
    </source>
</reference>
<dbReference type="PANTHER" id="PTHR43537:SF5">
    <property type="entry name" value="UXU OPERON TRANSCRIPTIONAL REGULATOR"/>
    <property type="match status" value="1"/>
</dbReference>
<evidence type="ECO:0000256" key="1">
    <source>
        <dbReference type="ARBA" id="ARBA00023015"/>
    </source>
</evidence>
<organism evidence="5 6">
    <name type="scientific">Streptomyces pristinaespiralis (strain ATCC 25486 / DSM 40338 / CBS 914.69 / JCM 4507 / KCC S-0507 / NBRC 13074 / NRRL 2958 / 5647)</name>
    <dbReference type="NCBI Taxonomy" id="457429"/>
    <lineage>
        <taxon>Bacteria</taxon>
        <taxon>Bacillati</taxon>
        <taxon>Actinomycetota</taxon>
        <taxon>Actinomycetes</taxon>
        <taxon>Kitasatosporales</taxon>
        <taxon>Streptomycetaceae</taxon>
        <taxon>Streptomyces</taxon>
    </lineage>
</organism>
<dbReference type="SUPFAM" id="SSF48008">
    <property type="entry name" value="GntR ligand-binding domain-like"/>
    <property type="match status" value="1"/>
</dbReference>
<evidence type="ECO:0000313" key="5">
    <source>
        <dbReference type="EMBL" id="EDY66126.1"/>
    </source>
</evidence>
<evidence type="ECO:0000313" key="6">
    <source>
        <dbReference type="Proteomes" id="UP000002805"/>
    </source>
</evidence>
<sequence length="229" mass="25218">MVRSTVTEDVQSWIRQLIVERGLAPGSPLPTEAELVELFEVSRVSVREALKALQALHVVEIRRGFGTFVGSLSLAPFVEGLAFRAAVRHRNGEPSLYELMRVREALETGLIDSVVTTVPQEDLDVLRGLVDAMEAEAAEGEIARSTDRAFHLALYRSLENHLLSEVLDAFWAAMDQVRGVLGDSREDPAATCAHHREIVEAVAAGDRARAVLAMSTHFDALRTRLAPER</sequence>
<keyword evidence="1" id="KW-0805">Transcription regulation</keyword>